<dbReference type="AlphaFoldDB" id="A0A9P5M256"/>
<dbReference type="EMBL" id="RCSW01000016">
    <property type="protein sequence ID" value="KAF7936670.1"/>
    <property type="molecule type" value="Genomic_DNA"/>
</dbReference>
<dbReference type="Proteomes" id="UP000710849">
    <property type="component" value="Unassembled WGS sequence"/>
</dbReference>
<accession>A0A9P5M256</accession>
<comment type="caution">
    <text evidence="1">The sequence shown here is derived from an EMBL/GenBank/DDBJ whole genome shotgun (WGS) entry which is preliminary data.</text>
</comment>
<reference evidence="1 2" key="1">
    <citation type="journal article" date="2020" name="Genome Biol. Evol.">
        <title>Comparative genomics of Sclerotiniaceae.</title>
        <authorList>
            <person name="Valero Jimenez C.A."/>
            <person name="Steentjes M."/>
            <person name="Scholten O.E."/>
            <person name="Van Kan J.A.L."/>
        </authorList>
    </citation>
    <scope>NUCLEOTIDE SEQUENCE [LARGE SCALE GENOMIC DNA]</scope>
    <source>
        <strain evidence="1 2">MUCL 94</strain>
    </source>
</reference>
<organism evidence="1 2">
    <name type="scientific">Botrytis byssoidea</name>
    <dbReference type="NCBI Taxonomy" id="139641"/>
    <lineage>
        <taxon>Eukaryota</taxon>
        <taxon>Fungi</taxon>
        <taxon>Dikarya</taxon>
        <taxon>Ascomycota</taxon>
        <taxon>Pezizomycotina</taxon>
        <taxon>Leotiomycetes</taxon>
        <taxon>Helotiales</taxon>
        <taxon>Sclerotiniaceae</taxon>
        <taxon>Botrytis</taxon>
    </lineage>
</organism>
<evidence type="ECO:0000313" key="2">
    <source>
        <dbReference type="Proteomes" id="UP000710849"/>
    </source>
</evidence>
<sequence length="196" mass="22319">MDPSDQTIAPKPEQQNTKEFAAKIALKTSLPDTETIPTTLVSGSQQVGTPRILPEILYQIIDCLDWSDELPTIICVSLTAKVCYDYLAFLRRQGGVGGWYKMASRSVIGACTSIKELGWRRLKSCRSEYRRGPIISGNTKRFVPLPCGLRRYMRGRRHMDYHNMNMPFKYNFVTHAPYFHLHSATKSTGTKTWHTS</sequence>
<proteinExistence type="predicted"/>
<dbReference type="RefSeq" id="XP_038730800.1">
    <property type="nucleotide sequence ID" value="XM_038878550.1"/>
</dbReference>
<gene>
    <name evidence="1" type="ORF">EAE97_008036</name>
</gene>
<name>A0A9P5M256_9HELO</name>
<evidence type="ECO:0000313" key="1">
    <source>
        <dbReference type="EMBL" id="KAF7936670.1"/>
    </source>
</evidence>
<keyword evidence="2" id="KW-1185">Reference proteome</keyword>
<protein>
    <submittedName>
        <fullName evidence="1">Uncharacterized protein</fullName>
    </submittedName>
</protein>
<dbReference type="GeneID" id="62151624"/>